<gene>
    <name evidence="1" type="ORF">NCTC10437_05590</name>
</gene>
<reference evidence="1 2" key="1">
    <citation type="submission" date="2018-12" db="EMBL/GenBank/DDBJ databases">
        <authorList>
            <consortium name="Pathogen Informatics"/>
        </authorList>
    </citation>
    <scope>NUCLEOTIDE SEQUENCE [LARGE SCALE GENOMIC DNA]</scope>
    <source>
        <strain evidence="1 2">NCTC10437</strain>
    </source>
</reference>
<dbReference type="Proteomes" id="UP000279306">
    <property type="component" value="Chromosome"/>
</dbReference>
<dbReference type="EMBL" id="LR134356">
    <property type="protein sequence ID" value="VEG58558.1"/>
    <property type="molecule type" value="Genomic_DNA"/>
</dbReference>
<protein>
    <submittedName>
        <fullName evidence="1">Uncharacterized protein</fullName>
    </submittedName>
</protein>
<dbReference type="STRING" id="1791.GCA_001049355_05641"/>
<proteinExistence type="predicted"/>
<organism evidence="1 2">
    <name type="scientific">Mycolicibacterium aurum</name>
    <name type="common">Mycobacterium aurum</name>
    <dbReference type="NCBI Taxonomy" id="1791"/>
    <lineage>
        <taxon>Bacteria</taxon>
        <taxon>Bacillati</taxon>
        <taxon>Actinomycetota</taxon>
        <taxon>Actinomycetes</taxon>
        <taxon>Mycobacteriales</taxon>
        <taxon>Mycobacteriaceae</taxon>
        <taxon>Mycolicibacterium</taxon>
    </lineage>
</organism>
<evidence type="ECO:0000313" key="2">
    <source>
        <dbReference type="Proteomes" id="UP000279306"/>
    </source>
</evidence>
<dbReference type="RefSeq" id="WP_170216943.1">
    <property type="nucleotide sequence ID" value="NZ_CVQQ01000032.1"/>
</dbReference>
<dbReference type="AlphaFoldDB" id="A0A3S4VU10"/>
<keyword evidence="2" id="KW-1185">Reference proteome</keyword>
<name>A0A3S4VU10_MYCAU</name>
<accession>A0A3S4VU10</accession>
<dbReference type="KEGG" id="mauu:NCTC10437_05590"/>
<sequence>MSFAKNRAARQIARDRRRLYARIATMPHSTVREELIAVAQRYEHGEH</sequence>
<evidence type="ECO:0000313" key="1">
    <source>
        <dbReference type="EMBL" id="VEG58558.1"/>
    </source>
</evidence>